<gene>
    <name evidence="6" type="ORF">ABID43_002033</name>
</gene>
<evidence type="ECO:0000313" key="6">
    <source>
        <dbReference type="EMBL" id="MET3692497.1"/>
    </source>
</evidence>
<evidence type="ECO:0000259" key="5">
    <source>
        <dbReference type="PROSITE" id="PS50931"/>
    </source>
</evidence>
<organism evidence="6 7">
    <name type="scientific">Methylobacterium goesingense</name>
    <dbReference type="NCBI Taxonomy" id="243690"/>
    <lineage>
        <taxon>Bacteria</taxon>
        <taxon>Pseudomonadati</taxon>
        <taxon>Pseudomonadota</taxon>
        <taxon>Alphaproteobacteria</taxon>
        <taxon>Hyphomicrobiales</taxon>
        <taxon>Methylobacteriaceae</taxon>
        <taxon>Methylobacterium</taxon>
    </lineage>
</organism>
<dbReference type="EMBL" id="JBEPMM010000004">
    <property type="protein sequence ID" value="MET3692497.1"/>
    <property type="molecule type" value="Genomic_DNA"/>
</dbReference>
<evidence type="ECO:0000256" key="3">
    <source>
        <dbReference type="ARBA" id="ARBA00023125"/>
    </source>
</evidence>
<dbReference type="CDD" id="cd08474">
    <property type="entry name" value="PBP2_CrgA_like_5"/>
    <property type="match status" value="1"/>
</dbReference>
<dbReference type="Gene3D" id="3.40.190.290">
    <property type="match status" value="1"/>
</dbReference>
<dbReference type="GO" id="GO:0003677">
    <property type="term" value="F:DNA binding"/>
    <property type="evidence" value="ECO:0007669"/>
    <property type="project" value="UniProtKB-KW"/>
</dbReference>
<proteinExistence type="inferred from homology"/>
<dbReference type="PANTHER" id="PTHR30537">
    <property type="entry name" value="HTH-TYPE TRANSCRIPTIONAL REGULATOR"/>
    <property type="match status" value="1"/>
</dbReference>
<dbReference type="Pfam" id="PF03466">
    <property type="entry name" value="LysR_substrate"/>
    <property type="match status" value="1"/>
</dbReference>
<accession>A0ABV2L557</accession>
<name>A0ABV2L557_9HYPH</name>
<protein>
    <submittedName>
        <fullName evidence="6">DNA-binding transcriptional LysR family regulator</fullName>
    </submittedName>
</protein>
<evidence type="ECO:0000256" key="4">
    <source>
        <dbReference type="ARBA" id="ARBA00023163"/>
    </source>
</evidence>
<keyword evidence="4" id="KW-0804">Transcription</keyword>
<sequence length="279" mass="29981">MQRADLSDLAAFVAIATRGSFRAAALDLGVSTSALSHALRGLETRLGVRLLNRTTRSVAPTEAGARRETLTGALRINAPRSACRFVLMPLVARFLARHPGVCVEISADDALTDVVAGRFDAGVRVGERLAGDMIAVPLGGPLRFAVVGSPGYLADRPAPESPADLPGHGCIRQRFAGGSLYRWEFERDGRDIAVAVDGPLILNDQDLIVRAALDGLGLGFVFEDSVREHLAAGRLVRLLADWCPAFPGFFLYHAGRRQVPPPLRAFLDLLREIDSTARP</sequence>
<dbReference type="InterPro" id="IPR000847">
    <property type="entry name" value="LysR_HTH_N"/>
</dbReference>
<evidence type="ECO:0000313" key="7">
    <source>
        <dbReference type="Proteomes" id="UP001549145"/>
    </source>
</evidence>
<keyword evidence="3 6" id="KW-0238">DNA-binding</keyword>
<evidence type="ECO:0000256" key="1">
    <source>
        <dbReference type="ARBA" id="ARBA00009437"/>
    </source>
</evidence>
<dbReference type="InterPro" id="IPR036390">
    <property type="entry name" value="WH_DNA-bd_sf"/>
</dbReference>
<keyword evidence="2" id="KW-0805">Transcription regulation</keyword>
<reference evidence="6 7" key="1">
    <citation type="submission" date="2024-06" db="EMBL/GenBank/DDBJ databases">
        <title>Genomic Encyclopedia of Type Strains, Phase IV (KMG-IV): sequencing the most valuable type-strain genomes for metagenomic binning, comparative biology and taxonomic classification.</title>
        <authorList>
            <person name="Goeker M."/>
        </authorList>
    </citation>
    <scope>NUCLEOTIDE SEQUENCE [LARGE SCALE GENOMIC DNA]</scope>
    <source>
        <strain evidence="6 7">DSM 21331</strain>
    </source>
</reference>
<dbReference type="PROSITE" id="PS50931">
    <property type="entry name" value="HTH_LYSR"/>
    <property type="match status" value="1"/>
</dbReference>
<dbReference type="RefSeq" id="WP_354465627.1">
    <property type="nucleotide sequence ID" value="NZ_JBEPMM010000004.1"/>
</dbReference>
<dbReference type="InterPro" id="IPR036388">
    <property type="entry name" value="WH-like_DNA-bd_sf"/>
</dbReference>
<comment type="similarity">
    <text evidence="1">Belongs to the LysR transcriptional regulatory family.</text>
</comment>
<feature type="domain" description="HTH lysR-type" evidence="5">
    <location>
        <begin position="1"/>
        <end position="61"/>
    </location>
</feature>
<dbReference type="Proteomes" id="UP001549145">
    <property type="component" value="Unassembled WGS sequence"/>
</dbReference>
<dbReference type="InterPro" id="IPR005119">
    <property type="entry name" value="LysR_subst-bd"/>
</dbReference>
<dbReference type="Gene3D" id="1.10.10.10">
    <property type="entry name" value="Winged helix-like DNA-binding domain superfamily/Winged helix DNA-binding domain"/>
    <property type="match status" value="1"/>
</dbReference>
<evidence type="ECO:0000256" key="2">
    <source>
        <dbReference type="ARBA" id="ARBA00023015"/>
    </source>
</evidence>
<comment type="caution">
    <text evidence="6">The sequence shown here is derived from an EMBL/GenBank/DDBJ whole genome shotgun (WGS) entry which is preliminary data.</text>
</comment>
<dbReference type="PANTHER" id="PTHR30537:SF1">
    <property type="entry name" value="HTH-TYPE TRANSCRIPTIONAL REGULATOR PGRR"/>
    <property type="match status" value="1"/>
</dbReference>
<dbReference type="Pfam" id="PF00126">
    <property type="entry name" value="HTH_1"/>
    <property type="match status" value="1"/>
</dbReference>
<keyword evidence="7" id="KW-1185">Reference proteome</keyword>
<dbReference type="InterPro" id="IPR058163">
    <property type="entry name" value="LysR-type_TF_proteobact-type"/>
</dbReference>
<dbReference type="SUPFAM" id="SSF53850">
    <property type="entry name" value="Periplasmic binding protein-like II"/>
    <property type="match status" value="1"/>
</dbReference>
<dbReference type="SUPFAM" id="SSF46785">
    <property type="entry name" value="Winged helix' DNA-binding domain"/>
    <property type="match status" value="1"/>
</dbReference>